<dbReference type="EMBL" id="JAUSVU010000006">
    <property type="protein sequence ID" value="MDQ0533368.1"/>
    <property type="molecule type" value="Genomic_DNA"/>
</dbReference>
<comment type="similarity">
    <text evidence="1">Belongs to the leucine-binding protein family.</text>
</comment>
<name>A0ABU0MIX0_9PROT</name>
<protein>
    <submittedName>
        <fullName evidence="6">Branched-chain amino acid transport system substrate-binding protein</fullName>
    </submittedName>
</protein>
<dbReference type="PANTHER" id="PTHR30483">
    <property type="entry name" value="LEUCINE-SPECIFIC-BINDING PROTEIN"/>
    <property type="match status" value="1"/>
</dbReference>
<feature type="signal peptide" evidence="4">
    <location>
        <begin position="1"/>
        <end position="24"/>
    </location>
</feature>
<feature type="domain" description="Leucine-binding protein" evidence="5">
    <location>
        <begin position="39"/>
        <end position="375"/>
    </location>
</feature>
<evidence type="ECO:0000256" key="1">
    <source>
        <dbReference type="ARBA" id="ARBA00010062"/>
    </source>
</evidence>
<comment type="caution">
    <text evidence="6">The sequence shown here is derived from an EMBL/GenBank/DDBJ whole genome shotgun (WGS) entry which is preliminary data.</text>
</comment>
<accession>A0ABU0MIX0</accession>
<reference evidence="6 7" key="1">
    <citation type="submission" date="2023-07" db="EMBL/GenBank/DDBJ databases">
        <title>Genomic Encyclopedia of Type Strains, Phase IV (KMG-IV): sequencing the most valuable type-strain genomes for metagenomic binning, comparative biology and taxonomic classification.</title>
        <authorList>
            <person name="Goeker M."/>
        </authorList>
    </citation>
    <scope>NUCLEOTIDE SEQUENCE [LARGE SCALE GENOMIC DNA]</scope>
    <source>
        <strain evidence="6 7">DSM 19922</strain>
    </source>
</reference>
<dbReference type="RefSeq" id="WP_209981484.1">
    <property type="nucleotide sequence ID" value="NZ_JAGINO010000006.1"/>
</dbReference>
<dbReference type="PANTHER" id="PTHR30483:SF6">
    <property type="entry name" value="PERIPLASMIC BINDING PROTEIN OF ABC TRANSPORTER FOR NATURAL AMINO ACIDS"/>
    <property type="match status" value="1"/>
</dbReference>
<evidence type="ECO:0000256" key="2">
    <source>
        <dbReference type="ARBA" id="ARBA00022729"/>
    </source>
</evidence>
<evidence type="ECO:0000256" key="4">
    <source>
        <dbReference type="SAM" id="SignalP"/>
    </source>
</evidence>
<dbReference type="Gene3D" id="3.40.50.2300">
    <property type="match status" value="2"/>
</dbReference>
<keyword evidence="3" id="KW-0029">Amino-acid transport</keyword>
<evidence type="ECO:0000313" key="7">
    <source>
        <dbReference type="Proteomes" id="UP001244552"/>
    </source>
</evidence>
<dbReference type="Pfam" id="PF13458">
    <property type="entry name" value="Peripla_BP_6"/>
    <property type="match status" value="1"/>
</dbReference>
<dbReference type="CDD" id="cd06327">
    <property type="entry name" value="PBP1_SBP-like"/>
    <property type="match status" value="1"/>
</dbReference>
<organism evidence="6 7">
    <name type="scientific">Azospirillum picis</name>
    <dbReference type="NCBI Taxonomy" id="488438"/>
    <lineage>
        <taxon>Bacteria</taxon>
        <taxon>Pseudomonadati</taxon>
        <taxon>Pseudomonadota</taxon>
        <taxon>Alphaproteobacteria</taxon>
        <taxon>Rhodospirillales</taxon>
        <taxon>Azospirillaceae</taxon>
        <taxon>Azospirillum</taxon>
    </lineage>
</organism>
<gene>
    <name evidence="6" type="ORF">QO018_002219</name>
</gene>
<dbReference type="InterPro" id="IPR051010">
    <property type="entry name" value="BCAA_transport"/>
</dbReference>
<keyword evidence="2 4" id="KW-0732">Signal</keyword>
<evidence type="ECO:0000313" key="6">
    <source>
        <dbReference type="EMBL" id="MDQ0533368.1"/>
    </source>
</evidence>
<proteinExistence type="inferred from homology"/>
<dbReference type="Proteomes" id="UP001244552">
    <property type="component" value="Unassembled WGS sequence"/>
</dbReference>
<evidence type="ECO:0000256" key="3">
    <source>
        <dbReference type="ARBA" id="ARBA00022970"/>
    </source>
</evidence>
<evidence type="ECO:0000259" key="5">
    <source>
        <dbReference type="Pfam" id="PF13458"/>
    </source>
</evidence>
<keyword evidence="3" id="KW-0813">Transport</keyword>
<feature type="chain" id="PRO_5046590199" evidence="4">
    <location>
        <begin position="25"/>
        <end position="413"/>
    </location>
</feature>
<sequence length="413" mass="43592">MGQFLKPIALAAALLATTTLTAGAQTAQPQSGMPQTGKPVRIGALVDDAGFASDIGGKGAVLAARMAVEDFGGSVLGRPVEVLSADMQNKPDVASNIVRGWFDVDGVDMVTDVPVSSVALAVQAVAREKKKVLMISAATTTELTNAQCSPYTIHWADDTASLAVGTTKAVVQAGGTSWYFITADFAFGSAMEKAATDAIRQAGGTVVGSVRHPMGTSDFGSYLLSAQGSGAKVVALANVGAETIGTIKQAGEFGLTEAGQRLVGYIVFITDIHSLGLELAKGLYVTSGFYWDKDDRTREWAKRFFDRHGKMPTKEQANTYLATLHWLKGVKAAGTTDAEAVTAAMKAMPTDYFGTPGSIRKDGRVLYDLELYQVKAPAESKAPWDYYKPVRSIPAAEAFLPLEASTCPFVKAQ</sequence>
<dbReference type="InterPro" id="IPR028081">
    <property type="entry name" value="Leu-bd"/>
</dbReference>
<keyword evidence="7" id="KW-1185">Reference proteome</keyword>
<dbReference type="SUPFAM" id="SSF53822">
    <property type="entry name" value="Periplasmic binding protein-like I"/>
    <property type="match status" value="1"/>
</dbReference>
<dbReference type="InterPro" id="IPR028082">
    <property type="entry name" value="Peripla_BP_I"/>
</dbReference>